<accession>A0A518E0C8</accession>
<proteinExistence type="predicted"/>
<evidence type="ECO:0000313" key="1">
    <source>
        <dbReference type="EMBL" id="QDU97533.1"/>
    </source>
</evidence>
<keyword evidence="2" id="KW-1185">Reference proteome</keyword>
<protein>
    <submittedName>
        <fullName evidence="1">Uncharacterized protein</fullName>
    </submittedName>
</protein>
<dbReference type="EMBL" id="CP036433">
    <property type="protein sequence ID" value="QDU97533.1"/>
    <property type="molecule type" value="Genomic_DNA"/>
</dbReference>
<reference evidence="1 2" key="1">
    <citation type="submission" date="2019-02" db="EMBL/GenBank/DDBJ databases">
        <title>Deep-cultivation of Planctomycetes and their phenomic and genomic characterization uncovers novel biology.</title>
        <authorList>
            <person name="Wiegand S."/>
            <person name="Jogler M."/>
            <person name="Boedeker C."/>
            <person name="Pinto D."/>
            <person name="Vollmers J."/>
            <person name="Rivas-Marin E."/>
            <person name="Kohn T."/>
            <person name="Peeters S.H."/>
            <person name="Heuer A."/>
            <person name="Rast P."/>
            <person name="Oberbeckmann S."/>
            <person name="Bunk B."/>
            <person name="Jeske O."/>
            <person name="Meyerdierks A."/>
            <person name="Storesund J.E."/>
            <person name="Kallscheuer N."/>
            <person name="Luecker S."/>
            <person name="Lage O.M."/>
            <person name="Pohl T."/>
            <person name="Merkel B.J."/>
            <person name="Hornburger P."/>
            <person name="Mueller R.-W."/>
            <person name="Bruemmer F."/>
            <person name="Labrenz M."/>
            <person name="Spormann A.M."/>
            <person name="Op den Camp H."/>
            <person name="Overmann J."/>
            <person name="Amann R."/>
            <person name="Jetten M.S.M."/>
            <person name="Mascher T."/>
            <person name="Medema M.H."/>
            <person name="Devos D.P."/>
            <person name="Kaster A.-K."/>
            <person name="Ovreas L."/>
            <person name="Rohde M."/>
            <person name="Galperin M.Y."/>
            <person name="Jogler C."/>
        </authorList>
    </citation>
    <scope>NUCLEOTIDE SEQUENCE [LARGE SCALE GENOMIC DNA]</scope>
    <source>
        <strain evidence="1 2">Pla85_3_4</strain>
    </source>
</reference>
<organism evidence="1 2">
    <name type="scientific">Lignipirellula cremea</name>
    <dbReference type="NCBI Taxonomy" id="2528010"/>
    <lineage>
        <taxon>Bacteria</taxon>
        <taxon>Pseudomonadati</taxon>
        <taxon>Planctomycetota</taxon>
        <taxon>Planctomycetia</taxon>
        <taxon>Pirellulales</taxon>
        <taxon>Pirellulaceae</taxon>
        <taxon>Lignipirellula</taxon>
    </lineage>
</organism>
<gene>
    <name evidence="1" type="ORF">Pla8534_53810</name>
</gene>
<sequence>MLDHSACELAPLDLTTPLVSPAAAQRFWAAAPQASIPRPASPSYPAVAPPPAVTPPPVAAPAVFAATSSSSSTRTVRPYLPPVAATSITEFPGVAFPTASPAIVSPAGTNRVDAAAAIRPPGIDLQPEMRMPDRNGQRLSASERLLNELSAGRLAWPRRPRRLAP</sequence>
<name>A0A518E0C8_9BACT</name>
<dbReference type="AlphaFoldDB" id="A0A518E0C8"/>
<dbReference type="Proteomes" id="UP000317648">
    <property type="component" value="Chromosome"/>
</dbReference>
<dbReference type="RefSeq" id="WP_145056301.1">
    <property type="nucleotide sequence ID" value="NZ_CP036433.1"/>
</dbReference>
<evidence type="ECO:0000313" key="2">
    <source>
        <dbReference type="Proteomes" id="UP000317648"/>
    </source>
</evidence>
<dbReference type="KEGG" id="lcre:Pla8534_53810"/>